<dbReference type="Pfam" id="PF13193">
    <property type="entry name" value="AMP-binding_C"/>
    <property type="match status" value="1"/>
</dbReference>
<dbReference type="AlphaFoldDB" id="A0A9X2HL45"/>
<dbReference type="PROSITE" id="PS00455">
    <property type="entry name" value="AMP_BINDING"/>
    <property type="match status" value="1"/>
</dbReference>
<evidence type="ECO:0000259" key="3">
    <source>
        <dbReference type="Pfam" id="PF00501"/>
    </source>
</evidence>
<keyword evidence="6" id="KW-1185">Reference proteome</keyword>
<dbReference type="InterPro" id="IPR045851">
    <property type="entry name" value="AMP-bd_C_sf"/>
</dbReference>
<dbReference type="Pfam" id="PF00501">
    <property type="entry name" value="AMP-binding"/>
    <property type="match status" value="1"/>
</dbReference>
<protein>
    <submittedName>
        <fullName evidence="5">Acyl--CoA ligase</fullName>
    </submittedName>
</protein>
<dbReference type="InterPro" id="IPR000873">
    <property type="entry name" value="AMP-dep_synth/lig_dom"/>
</dbReference>
<gene>
    <name evidence="5" type="ORF">NBM05_13255</name>
</gene>
<evidence type="ECO:0000259" key="4">
    <source>
        <dbReference type="Pfam" id="PF13193"/>
    </source>
</evidence>
<evidence type="ECO:0000256" key="1">
    <source>
        <dbReference type="ARBA" id="ARBA00006432"/>
    </source>
</evidence>
<dbReference type="InterPro" id="IPR025110">
    <property type="entry name" value="AMP-bd_C"/>
</dbReference>
<evidence type="ECO:0000313" key="5">
    <source>
        <dbReference type="EMBL" id="MCP3426948.1"/>
    </source>
</evidence>
<comment type="similarity">
    <text evidence="1">Belongs to the ATP-dependent AMP-binding enzyme family.</text>
</comment>
<dbReference type="GO" id="GO:0031956">
    <property type="term" value="F:medium-chain fatty acid-CoA ligase activity"/>
    <property type="evidence" value="ECO:0007669"/>
    <property type="project" value="TreeGrafter"/>
</dbReference>
<dbReference type="PANTHER" id="PTHR43201">
    <property type="entry name" value="ACYL-COA SYNTHETASE"/>
    <property type="match status" value="1"/>
</dbReference>
<feature type="domain" description="AMP-dependent synthetase/ligase" evidence="3">
    <location>
        <begin position="18"/>
        <end position="367"/>
    </location>
</feature>
<keyword evidence="2 5" id="KW-0436">Ligase</keyword>
<dbReference type="RefSeq" id="WP_254168383.1">
    <property type="nucleotide sequence ID" value="NZ_JANAFB010000043.1"/>
</dbReference>
<evidence type="ECO:0000256" key="2">
    <source>
        <dbReference type="ARBA" id="ARBA00022598"/>
    </source>
</evidence>
<sequence length="511" mass="55328">MRRFGDSQWSYFREFLDVAGRRSDEPALVDASQRLTYGDLVREVERRSATLREVGLRHGDRVALVADNSVNYILTAFAIWLADGVLVTIYPSTSAADLRATLADADPVLALGDDGTRELVAGAAPDGVATASIDGDFRPPPIAAEASNGPTGLSDALHMICYSSGTTSRPKAIMLSARSLYNGARTYADVWGLGVDDVTVVCLPMAWLYGLNTSAMSTLLGGGVVVALRRSKPEMLAEAIQAHRVTFFPAVTTVLTKFTRFVSGDERRWDLSSLRLIVSGGEPRNEQAFEQLRQLTGIPVHDTYCASELFPLITYDPRRDPEPRPGAAGRLVPRSNLRIVDEHGSEVKDGETGEALTNGPGLMLGYWNDPELTAVSMTDDGWYKTKDLVRRDVDGYVYVVGRLSDMIIRGGSNISPAEIEAVLRRHPDVLDVAVVGRPDPMYGEEVVSVIQPAPGASATSEDLKTFAASQLSGFKVPTAFARVSHLPQNSTTHKVSRAAVKSMLEKGEITC</sequence>
<dbReference type="PANTHER" id="PTHR43201:SF5">
    <property type="entry name" value="MEDIUM-CHAIN ACYL-COA LIGASE ACSF2, MITOCHONDRIAL"/>
    <property type="match status" value="1"/>
</dbReference>
<dbReference type="SUPFAM" id="SSF56801">
    <property type="entry name" value="Acetyl-CoA synthetase-like"/>
    <property type="match status" value="1"/>
</dbReference>
<dbReference type="Gene3D" id="3.40.50.12780">
    <property type="entry name" value="N-terminal domain of ligase-like"/>
    <property type="match status" value="1"/>
</dbReference>
<comment type="caution">
    <text evidence="5">The sequence shown here is derived from an EMBL/GenBank/DDBJ whole genome shotgun (WGS) entry which is preliminary data.</text>
</comment>
<name>A0A9X2HL45_9MICC</name>
<reference evidence="5" key="1">
    <citation type="submission" date="2022-06" db="EMBL/GenBank/DDBJ databases">
        <title>Rothia sp. isolated from sandalwood seedling.</title>
        <authorList>
            <person name="Tuikhar N."/>
            <person name="Kirdat K."/>
            <person name="Thorat V."/>
            <person name="Swetha P."/>
            <person name="Padma S."/>
            <person name="Sundararaj R."/>
            <person name="Yadav A."/>
        </authorList>
    </citation>
    <scope>NUCLEOTIDE SEQUENCE</scope>
    <source>
        <strain evidence="5">AR01</strain>
    </source>
</reference>
<dbReference type="InterPro" id="IPR042099">
    <property type="entry name" value="ANL_N_sf"/>
</dbReference>
<proteinExistence type="inferred from homology"/>
<organism evidence="5 6">
    <name type="scientific">Rothia santali</name>
    <dbReference type="NCBI Taxonomy" id="2949643"/>
    <lineage>
        <taxon>Bacteria</taxon>
        <taxon>Bacillati</taxon>
        <taxon>Actinomycetota</taxon>
        <taxon>Actinomycetes</taxon>
        <taxon>Micrococcales</taxon>
        <taxon>Micrococcaceae</taxon>
        <taxon>Rothia</taxon>
    </lineage>
</organism>
<dbReference type="Gene3D" id="3.30.300.30">
    <property type="match status" value="1"/>
</dbReference>
<dbReference type="GO" id="GO:0006631">
    <property type="term" value="P:fatty acid metabolic process"/>
    <property type="evidence" value="ECO:0007669"/>
    <property type="project" value="TreeGrafter"/>
</dbReference>
<dbReference type="InterPro" id="IPR020845">
    <property type="entry name" value="AMP-binding_CS"/>
</dbReference>
<feature type="domain" description="AMP-binding enzyme C-terminal" evidence="4">
    <location>
        <begin position="418"/>
        <end position="490"/>
    </location>
</feature>
<dbReference type="EMBL" id="JANAFB010000043">
    <property type="protein sequence ID" value="MCP3426948.1"/>
    <property type="molecule type" value="Genomic_DNA"/>
</dbReference>
<dbReference type="Proteomes" id="UP001139502">
    <property type="component" value="Unassembled WGS sequence"/>
</dbReference>
<evidence type="ECO:0000313" key="6">
    <source>
        <dbReference type="Proteomes" id="UP001139502"/>
    </source>
</evidence>
<accession>A0A9X2HL45</accession>